<accession>A0AAN7URG1</accession>
<dbReference type="Proteomes" id="UP001305414">
    <property type="component" value="Unassembled WGS sequence"/>
</dbReference>
<dbReference type="EMBL" id="JAWHQM010000129">
    <property type="protein sequence ID" value="KAK5637540.1"/>
    <property type="molecule type" value="Genomic_DNA"/>
</dbReference>
<evidence type="ECO:0000313" key="3">
    <source>
        <dbReference type="Proteomes" id="UP001305414"/>
    </source>
</evidence>
<comment type="caution">
    <text evidence="2">The sequence shown here is derived from an EMBL/GenBank/DDBJ whole genome shotgun (WGS) entry which is preliminary data.</text>
</comment>
<organism evidence="2 3">
    <name type="scientific">Xylaria bambusicola</name>
    <dbReference type="NCBI Taxonomy" id="326684"/>
    <lineage>
        <taxon>Eukaryota</taxon>
        <taxon>Fungi</taxon>
        <taxon>Dikarya</taxon>
        <taxon>Ascomycota</taxon>
        <taxon>Pezizomycotina</taxon>
        <taxon>Sordariomycetes</taxon>
        <taxon>Xylariomycetidae</taxon>
        <taxon>Xylariales</taxon>
        <taxon>Xylariaceae</taxon>
        <taxon>Xylaria</taxon>
    </lineage>
</organism>
<name>A0AAN7URG1_9PEZI</name>
<evidence type="ECO:0000256" key="1">
    <source>
        <dbReference type="SAM" id="MobiDB-lite"/>
    </source>
</evidence>
<evidence type="ECO:0000313" key="2">
    <source>
        <dbReference type="EMBL" id="KAK5637540.1"/>
    </source>
</evidence>
<feature type="compositionally biased region" description="Polar residues" evidence="1">
    <location>
        <begin position="57"/>
        <end position="70"/>
    </location>
</feature>
<dbReference type="AlphaFoldDB" id="A0AAN7URG1"/>
<feature type="region of interest" description="Disordered" evidence="1">
    <location>
        <begin position="49"/>
        <end position="76"/>
    </location>
</feature>
<sequence length="157" mass="17592">MSKTTPLDSVQSNGYYIAPPECDSTINEKYAKKEAANFEKDRARPWADVRRLAPTYSGKQQDSTSGTSNNDVEKPVGPLVLAQAREAVERYIETCEEEIENIREASYKSWFVLSCGLETIDCDYKTTRDIVRRAIDAANTKDTDGSRRVNVEAEEAA</sequence>
<keyword evidence="3" id="KW-1185">Reference proteome</keyword>
<protein>
    <submittedName>
        <fullName evidence="2">Uncharacterized protein</fullName>
    </submittedName>
</protein>
<proteinExistence type="predicted"/>
<reference evidence="2 3" key="1">
    <citation type="submission" date="2023-10" db="EMBL/GenBank/DDBJ databases">
        <title>Draft genome sequence of Xylaria bambusicola isolate GMP-LS, the root and basal stem rot pathogen of sugarcane in Indonesia.</title>
        <authorList>
            <person name="Selvaraj P."/>
            <person name="Muralishankar V."/>
            <person name="Muruganantham S."/>
            <person name="Sp S."/>
            <person name="Haryani S."/>
            <person name="Lau K.J.X."/>
            <person name="Naqvi N.I."/>
        </authorList>
    </citation>
    <scope>NUCLEOTIDE SEQUENCE [LARGE SCALE GENOMIC DNA]</scope>
    <source>
        <strain evidence="2">GMP-LS</strain>
    </source>
</reference>
<gene>
    <name evidence="2" type="ORF">RRF57_013255</name>
</gene>